<protein>
    <submittedName>
        <fullName evidence="1">Unnamed protein product</fullName>
    </submittedName>
</protein>
<dbReference type="EMBL" id="BSXS01001644">
    <property type="protein sequence ID" value="GME76812.1"/>
    <property type="molecule type" value="Genomic_DNA"/>
</dbReference>
<keyword evidence="2" id="KW-1185">Reference proteome</keyword>
<dbReference type="Proteomes" id="UP001165064">
    <property type="component" value="Unassembled WGS sequence"/>
</dbReference>
<organism evidence="1 2">
    <name type="scientific">Ambrosiozyma monospora</name>
    <name type="common">Yeast</name>
    <name type="synonym">Endomycopsis monosporus</name>
    <dbReference type="NCBI Taxonomy" id="43982"/>
    <lineage>
        <taxon>Eukaryota</taxon>
        <taxon>Fungi</taxon>
        <taxon>Dikarya</taxon>
        <taxon>Ascomycota</taxon>
        <taxon>Saccharomycotina</taxon>
        <taxon>Pichiomycetes</taxon>
        <taxon>Pichiales</taxon>
        <taxon>Pichiaceae</taxon>
        <taxon>Ambrosiozyma</taxon>
    </lineage>
</organism>
<comment type="caution">
    <text evidence="1">The sequence shown here is derived from an EMBL/GenBank/DDBJ whole genome shotgun (WGS) entry which is preliminary data.</text>
</comment>
<sequence>MFGPLVLGVILVVSLCLEFYAGVKKYNDKYNVLADNGDAVAAFVLNTENEEVAKLHPLLQWTLLKIVGLVESI</sequence>
<evidence type="ECO:0000313" key="2">
    <source>
        <dbReference type="Proteomes" id="UP001165064"/>
    </source>
</evidence>
<proteinExistence type="predicted"/>
<accession>A0ACB5SYH1</accession>
<name>A0ACB5SYH1_AMBMO</name>
<gene>
    <name evidence="1" type="ORF">Amon02_000277300</name>
</gene>
<evidence type="ECO:0000313" key="1">
    <source>
        <dbReference type="EMBL" id="GME76812.1"/>
    </source>
</evidence>
<reference evidence="1" key="1">
    <citation type="submission" date="2023-04" db="EMBL/GenBank/DDBJ databases">
        <title>Ambrosiozyma monospora NBRC 10751.</title>
        <authorList>
            <person name="Ichikawa N."/>
            <person name="Sato H."/>
            <person name="Tonouchi N."/>
        </authorList>
    </citation>
    <scope>NUCLEOTIDE SEQUENCE</scope>
    <source>
        <strain evidence="1">NBRC 10751</strain>
    </source>
</reference>